<accession>A0A9P0BBN1</accession>
<sequence>MEMNNDLSDNEEMREFLRKRGIREMHLLKMENEKIGPDVIFHLTDSQLEEFIPRLGDRIALRQFLKLKTNCEVPNSTRKKQLIDRLRQKLETKSCLGQNDIEGMSIKKKKTGPHYQDEKQIILGWICRMNGESKFKQVRERGGGGARKIKVPKLANKEYLQRKGVELFFPDGKSPKGALVDFDIDLLDFKNNKIDEVTTVENLLESTGLSVLRFYLATTQKTDIDEESDEERVSLEKSSLLVNDHLVLNKNPNLQQDDKNEERYGPFETLDDDVVTTEYSNYHVVLENDSDDYFLDARSLPDKTTQDSLNELINSLLDKNETVSQITTNVPVNNLDENESFLHMQNDSVIPDRLIENAEYQSEEEFKSVKDVLKTLQQKINFEEMNKFNIFRNDIFQCCVRAMRRKTFDPFNKISVKFSDYEGNSEGAVDEGGPTREMFRLALEYLKDSEMFVGQKRRHITLNHRCLEKNFYFEAGRLMALSLVHGGPGPHFFSPTLFSLMFYGHENTTPTLDDVEEEIRSKLAKLEELVELSDLQEFVITENIFSIAGFHYITNLDEKSTIVAGTLKFFAFKRVETAINQFIEGIKTCNIYEYIRLYPHLFQYLFCEEKLQLTADDLENIFVIKYSPMGSNKRLLENRAVSYFRDYLVDCEENLMDLNDPERIVDEDVETSVSLTDILVFGTGADVVPPLGFPQIPKILFLHNETTTAYKYPMANTCALEFKLPTCHGSYEDFKANMNFGIANCKSFGFA</sequence>
<dbReference type="PROSITE" id="PS50237">
    <property type="entry name" value="HECT"/>
    <property type="match status" value="1"/>
</dbReference>
<dbReference type="GO" id="GO:0004842">
    <property type="term" value="F:ubiquitin-protein transferase activity"/>
    <property type="evidence" value="ECO:0007669"/>
    <property type="project" value="InterPro"/>
</dbReference>
<dbReference type="Gene3D" id="3.90.1750.10">
    <property type="entry name" value="Hect, E3 ligase catalytic domains"/>
    <property type="match status" value="1"/>
</dbReference>
<organism evidence="4 5">
    <name type="scientific">Brassicogethes aeneus</name>
    <name type="common">Rape pollen beetle</name>
    <name type="synonym">Meligethes aeneus</name>
    <dbReference type="NCBI Taxonomy" id="1431903"/>
    <lineage>
        <taxon>Eukaryota</taxon>
        <taxon>Metazoa</taxon>
        <taxon>Ecdysozoa</taxon>
        <taxon>Arthropoda</taxon>
        <taxon>Hexapoda</taxon>
        <taxon>Insecta</taxon>
        <taxon>Pterygota</taxon>
        <taxon>Neoptera</taxon>
        <taxon>Endopterygota</taxon>
        <taxon>Coleoptera</taxon>
        <taxon>Polyphaga</taxon>
        <taxon>Cucujiformia</taxon>
        <taxon>Nitidulidae</taxon>
        <taxon>Meligethinae</taxon>
        <taxon>Brassicogethes</taxon>
    </lineage>
</organism>
<feature type="domain" description="HECT" evidence="3">
    <location>
        <begin position="678"/>
        <end position="751"/>
    </location>
</feature>
<feature type="active site" description="Glycyl thioester intermediate" evidence="2">
    <location>
        <position position="718"/>
    </location>
</feature>
<dbReference type="SUPFAM" id="SSF56204">
    <property type="entry name" value="Hect, E3 ligase catalytic domain"/>
    <property type="match status" value="1"/>
</dbReference>
<dbReference type="GO" id="GO:0009966">
    <property type="term" value="P:regulation of signal transduction"/>
    <property type="evidence" value="ECO:0007669"/>
    <property type="project" value="UniProtKB-ARBA"/>
</dbReference>
<dbReference type="EMBL" id="OV121136">
    <property type="protein sequence ID" value="CAH0558338.1"/>
    <property type="molecule type" value="Genomic_DNA"/>
</dbReference>
<dbReference type="SMART" id="SM00119">
    <property type="entry name" value="HECTc"/>
    <property type="match status" value="1"/>
</dbReference>
<proteinExistence type="predicted"/>
<keyword evidence="1 2" id="KW-0833">Ubl conjugation pathway</keyword>
<dbReference type="InterPro" id="IPR035983">
    <property type="entry name" value="Hect_E3_ubiquitin_ligase"/>
</dbReference>
<dbReference type="Gene3D" id="3.30.2410.10">
    <property type="entry name" value="Hect, E3 ligase catalytic domain"/>
    <property type="match status" value="1"/>
</dbReference>
<reference evidence="4" key="1">
    <citation type="submission" date="2021-12" db="EMBL/GenBank/DDBJ databases">
        <authorList>
            <person name="King R."/>
        </authorList>
    </citation>
    <scope>NUCLEOTIDE SEQUENCE</scope>
</reference>
<gene>
    <name evidence="4" type="ORF">MELIAE_LOCUS8821</name>
</gene>
<dbReference type="AlphaFoldDB" id="A0A9P0BBN1"/>
<protein>
    <recommendedName>
        <fullName evidence="3">HECT domain-containing protein</fullName>
    </recommendedName>
</protein>
<dbReference type="Proteomes" id="UP001154078">
    <property type="component" value="Chromosome 5"/>
</dbReference>
<dbReference type="InterPro" id="IPR000569">
    <property type="entry name" value="HECT_dom"/>
</dbReference>
<evidence type="ECO:0000313" key="5">
    <source>
        <dbReference type="Proteomes" id="UP001154078"/>
    </source>
</evidence>
<dbReference type="Pfam" id="PF00632">
    <property type="entry name" value="HECT"/>
    <property type="match status" value="2"/>
</dbReference>
<keyword evidence="5" id="KW-1185">Reference proteome</keyword>
<evidence type="ECO:0000313" key="4">
    <source>
        <dbReference type="EMBL" id="CAH0558338.1"/>
    </source>
</evidence>
<evidence type="ECO:0000256" key="2">
    <source>
        <dbReference type="PROSITE-ProRule" id="PRU00104"/>
    </source>
</evidence>
<evidence type="ECO:0000259" key="3">
    <source>
        <dbReference type="PROSITE" id="PS50237"/>
    </source>
</evidence>
<dbReference type="OrthoDB" id="6776505at2759"/>
<name>A0A9P0BBN1_BRAAE</name>
<evidence type="ECO:0000256" key="1">
    <source>
        <dbReference type="ARBA" id="ARBA00022786"/>
    </source>
</evidence>